<name>A0A4V3XIC5_9APHY</name>
<evidence type="ECO:0000256" key="5">
    <source>
        <dbReference type="ARBA" id="ARBA00023295"/>
    </source>
</evidence>
<evidence type="ECO:0000313" key="7">
    <source>
        <dbReference type="EMBL" id="THH28673.1"/>
    </source>
</evidence>
<comment type="caution">
    <text evidence="7">The sequence shown here is derived from an EMBL/GenBank/DDBJ whole genome shotgun (WGS) entry which is preliminary data.</text>
</comment>
<comment type="catalytic activity">
    <reaction evidence="1 6">
        <text>The enzyme specifically hydrolyzes (1-&gt;4)-beta-D-galactosidic linkages in type I arabinogalactans.</text>
        <dbReference type="EC" id="3.2.1.89"/>
    </reaction>
</comment>
<dbReference type="PANTHER" id="PTHR34983:SF1">
    <property type="entry name" value="ARABINOGALACTAN ENDO-BETA-1,4-GALACTANASE A"/>
    <property type="match status" value="1"/>
</dbReference>
<evidence type="ECO:0000256" key="2">
    <source>
        <dbReference type="ARBA" id="ARBA00010687"/>
    </source>
</evidence>
<organism evidence="7 8">
    <name type="scientific">Antrodiella citrinella</name>
    <dbReference type="NCBI Taxonomy" id="2447956"/>
    <lineage>
        <taxon>Eukaryota</taxon>
        <taxon>Fungi</taxon>
        <taxon>Dikarya</taxon>
        <taxon>Basidiomycota</taxon>
        <taxon>Agaricomycotina</taxon>
        <taxon>Agaricomycetes</taxon>
        <taxon>Polyporales</taxon>
        <taxon>Steccherinaceae</taxon>
        <taxon>Antrodiella</taxon>
    </lineage>
</organism>
<keyword evidence="5 6" id="KW-0326">Glycosidase</keyword>
<keyword evidence="4 6" id="KW-0378">Hydrolase</keyword>
<protein>
    <recommendedName>
        <fullName evidence="3 6">Arabinogalactan endo-beta-1,4-galactanase</fullName>
        <ecNumber evidence="3 6">3.2.1.89</ecNumber>
    </recommendedName>
</protein>
<sequence>MHTHIALLFFGLLISQSLALTYRGSDFSSLAIVEKSGVSFSDNGRVTPFETILKRHGSNTARIRVWTAGDYNLSYGLQLAKRVKAAGMTLIVDLHLSDTWADPGKQAIPSSWPTTLSGLNTQMYTYAQDVVTRFAKQGTPIDILQVGNEINNGLLWPVGEISVNGINPVSQLLHSAINGAKSVGNPKILLHLANGWDWSDLEWWFTNVFIQGALSKDQVDIIGVSFYPFYDAGATLDALKSSLTDLAHLMKKPIVVAETDWPVSCPGVNLTEPSIAVSVAGQETWITDIKNVLTSLPSGLGQGIFYWEPGWVGSAALGSACVDNLLVGSHGATRTSINIFNNMQRV</sequence>
<dbReference type="GO" id="GO:0031218">
    <property type="term" value="F:arabinogalactan endo-1,4-beta-galactosidase activity"/>
    <property type="evidence" value="ECO:0007669"/>
    <property type="project" value="UniProtKB-EC"/>
</dbReference>
<proteinExistence type="inferred from homology"/>
<accession>A0A4V3XIC5</accession>
<dbReference type="Proteomes" id="UP000308730">
    <property type="component" value="Unassembled WGS sequence"/>
</dbReference>
<dbReference type="InterPro" id="IPR017853">
    <property type="entry name" value="GH"/>
</dbReference>
<dbReference type="InterPro" id="IPR011683">
    <property type="entry name" value="Glyco_hydro_53"/>
</dbReference>
<dbReference type="PANTHER" id="PTHR34983">
    <property type="entry name" value="ARABINOGALACTAN ENDO-BETA-1,4-GALACTANASE A"/>
    <property type="match status" value="1"/>
</dbReference>
<keyword evidence="6" id="KW-0732">Signal</keyword>
<dbReference type="AlphaFoldDB" id="A0A4V3XIC5"/>
<dbReference type="EMBL" id="SGPM01000164">
    <property type="protein sequence ID" value="THH28673.1"/>
    <property type="molecule type" value="Genomic_DNA"/>
</dbReference>
<dbReference type="Gene3D" id="3.20.20.80">
    <property type="entry name" value="Glycosidases"/>
    <property type="match status" value="1"/>
</dbReference>
<dbReference type="Pfam" id="PF07745">
    <property type="entry name" value="Glyco_hydro_53"/>
    <property type="match status" value="1"/>
</dbReference>
<dbReference type="GO" id="GO:0045490">
    <property type="term" value="P:pectin catabolic process"/>
    <property type="evidence" value="ECO:0007669"/>
    <property type="project" value="TreeGrafter"/>
</dbReference>
<dbReference type="EC" id="3.2.1.89" evidence="3 6"/>
<keyword evidence="8" id="KW-1185">Reference proteome</keyword>
<dbReference type="SUPFAM" id="SSF51445">
    <property type="entry name" value="(Trans)glycosidases"/>
    <property type="match status" value="1"/>
</dbReference>
<feature type="signal peptide" evidence="6">
    <location>
        <begin position="1"/>
        <end position="19"/>
    </location>
</feature>
<dbReference type="GO" id="GO:0015926">
    <property type="term" value="F:glucosidase activity"/>
    <property type="evidence" value="ECO:0007669"/>
    <property type="project" value="InterPro"/>
</dbReference>
<comment type="similarity">
    <text evidence="2 6">Belongs to the glycosyl hydrolase 53 family.</text>
</comment>
<evidence type="ECO:0000256" key="1">
    <source>
        <dbReference type="ARBA" id="ARBA00001695"/>
    </source>
</evidence>
<evidence type="ECO:0000256" key="4">
    <source>
        <dbReference type="ARBA" id="ARBA00022801"/>
    </source>
</evidence>
<gene>
    <name evidence="7" type="ORF">EUX98_g5523</name>
</gene>
<evidence type="ECO:0000256" key="3">
    <source>
        <dbReference type="ARBA" id="ARBA00012556"/>
    </source>
</evidence>
<evidence type="ECO:0000256" key="6">
    <source>
        <dbReference type="RuleBase" id="RU361192"/>
    </source>
</evidence>
<evidence type="ECO:0000313" key="8">
    <source>
        <dbReference type="Proteomes" id="UP000308730"/>
    </source>
</evidence>
<dbReference type="OrthoDB" id="110914at2759"/>
<feature type="chain" id="PRO_5021036664" description="Arabinogalactan endo-beta-1,4-galactanase" evidence="6">
    <location>
        <begin position="20"/>
        <end position="346"/>
    </location>
</feature>
<reference evidence="7 8" key="1">
    <citation type="submission" date="2019-02" db="EMBL/GenBank/DDBJ databases">
        <title>Genome sequencing of the rare red list fungi Antrodiella citrinella (Flaviporus citrinellus).</title>
        <authorList>
            <person name="Buettner E."/>
            <person name="Kellner H."/>
        </authorList>
    </citation>
    <scope>NUCLEOTIDE SEQUENCE [LARGE SCALE GENOMIC DNA]</scope>
    <source>
        <strain evidence="7 8">DSM 108506</strain>
    </source>
</reference>